<evidence type="ECO:0000256" key="1">
    <source>
        <dbReference type="SAM" id="MobiDB-lite"/>
    </source>
</evidence>
<dbReference type="Proteomes" id="UP001219525">
    <property type="component" value="Unassembled WGS sequence"/>
</dbReference>
<gene>
    <name evidence="2" type="ORF">GGX14DRAFT_390938</name>
</gene>
<dbReference type="EMBL" id="JARJCW010000014">
    <property type="protein sequence ID" value="KAJ7217107.1"/>
    <property type="molecule type" value="Genomic_DNA"/>
</dbReference>
<keyword evidence="3" id="KW-1185">Reference proteome</keyword>
<organism evidence="2 3">
    <name type="scientific">Mycena pura</name>
    <dbReference type="NCBI Taxonomy" id="153505"/>
    <lineage>
        <taxon>Eukaryota</taxon>
        <taxon>Fungi</taxon>
        <taxon>Dikarya</taxon>
        <taxon>Basidiomycota</taxon>
        <taxon>Agaricomycotina</taxon>
        <taxon>Agaricomycetes</taxon>
        <taxon>Agaricomycetidae</taxon>
        <taxon>Agaricales</taxon>
        <taxon>Marasmiineae</taxon>
        <taxon>Mycenaceae</taxon>
        <taxon>Mycena</taxon>
    </lineage>
</organism>
<proteinExistence type="predicted"/>
<sequence length="214" mass="22806">MTLAPTLSDTIAPTRPTIAPTPPAHCDGASKNDGIICPIKLKFLIFLMRHHCRGHLDGGRDAVGGGVGAMVGRVSAMVGYLTVSVQGSSAPGSNQRPHVAQTEGQYTFHLGHSTIEYIESKGTLSCTALTLFKASSQLCVMRGDRSAQKPRGNCKFYRTPAPVLARVCAQPDRVGRDAGATATSAYSLRVDLEVEVCIDKVEVCIDKVEVVLLR</sequence>
<evidence type="ECO:0000313" key="3">
    <source>
        <dbReference type="Proteomes" id="UP001219525"/>
    </source>
</evidence>
<comment type="caution">
    <text evidence="2">The sequence shown here is derived from an EMBL/GenBank/DDBJ whole genome shotgun (WGS) entry which is preliminary data.</text>
</comment>
<accession>A0AAD6VN50</accession>
<name>A0AAD6VN50_9AGAR</name>
<feature type="region of interest" description="Disordered" evidence="1">
    <location>
        <begin position="1"/>
        <end position="25"/>
    </location>
</feature>
<dbReference type="AlphaFoldDB" id="A0AAD6VN50"/>
<reference evidence="2" key="1">
    <citation type="submission" date="2023-03" db="EMBL/GenBank/DDBJ databases">
        <title>Massive genome expansion in bonnet fungi (Mycena s.s.) driven by repeated elements and novel gene families across ecological guilds.</title>
        <authorList>
            <consortium name="Lawrence Berkeley National Laboratory"/>
            <person name="Harder C.B."/>
            <person name="Miyauchi S."/>
            <person name="Viragh M."/>
            <person name="Kuo A."/>
            <person name="Thoen E."/>
            <person name="Andreopoulos B."/>
            <person name="Lu D."/>
            <person name="Skrede I."/>
            <person name="Drula E."/>
            <person name="Henrissat B."/>
            <person name="Morin E."/>
            <person name="Kohler A."/>
            <person name="Barry K."/>
            <person name="LaButti K."/>
            <person name="Morin E."/>
            <person name="Salamov A."/>
            <person name="Lipzen A."/>
            <person name="Mereny Z."/>
            <person name="Hegedus B."/>
            <person name="Baldrian P."/>
            <person name="Stursova M."/>
            <person name="Weitz H."/>
            <person name="Taylor A."/>
            <person name="Grigoriev I.V."/>
            <person name="Nagy L.G."/>
            <person name="Martin F."/>
            <person name="Kauserud H."/>
        </authorList>
    </citation>
    <scope>NUCLEOTIDE SEQUENCE</scope>
    <source>
        <strain evidence="2">9144</strain>
    </source>
</reference>
<evidence type="ECO:0000313" key="2">
    <source>
        <dbReference type="EMBL" id="KAJ7217107.1"/>
    </source>
</evidence>
<protein>
    <submittedName>
        <fullName evidence="2">Uncharacterized protein</fullName>
    </submittedName>
</protein>